<keyword evidence="3" id="KW-1185">Reference proteome</keyword>
<dbReference type="AlphaFoldDB" id="A0A5C8P021"/>
<keyword evidence="1" id="KW-0175">Coiled coil</keyword>
<dbReference type="OrthoDB" id="2454201at2"/>
<dbReference type="Proteomes" id="UP000321574">
    <property type="component" value="Unassembled WGS sequence"/>
</dbReference>
<protein>
    <submittedName>
        <fullName evidence="2">DUF5082 domain-containing protein</fullName>
    </submittedName>
</protein>
<organism evidence="2 3">
    <name type="scientific">Cerasibacillus terrae</name>
    <dbReference type="NCBI Taxonomy" id="2498845"/>
    <lineage>
        <taxon>Bacteria</taxon>
        <taxon>Bacillati</taxon>
        <taxon>Bacillota</taxon>
        <taxon>Bacilli</taxon>
        <taxon>Bacillales</taxon>
        <taxon>Bacillaceae</taxon>
        <taxon>Cerasibacillus</taxon>
    </lineage>
</organism>
<dbReference type="InterPro" id="IPR031681">
    <property type="entry name" value="YwqH-like"/>
</dbReference>
<dbReference type="RefSeq" id="WP_147666120.1">
    <property type="nucleotide sequence ID" value="NZ_VDUW01000002.1"/>
</dbReference>
<sequence>MLPLASIIAQIGAADQQIAMTKLKLEEKKEELRRLKAARTELATVKSDFLSKKRICLEPNFTSKTFHGENSNTYDDFREGELEVSFETIPNDQVTTVDARMMRKAIAIEKEIENYRTILTAQEANRITLLAMRSEVSK</sequence>
<gene>
    <name evidence="2" type="ORF">FHP05_04880</name>
</gene>
<dbReference type="EMBL" id="VDUW01000002">
    <property type="protein sequence ID" value="TXL66721.1"/>
    <property type="molecule type" value="Genomic_DNA"/>
</dbReference>
<evidence type="ECO:0000313" key="3">
    <source>
        <dbReference type="Proteomes" id="UP000321574"/>
    </source>
</evidence>
<proteinExistence type="predicted"/>
<accession>A0A5C8P021</accession>
<evidence type="ECO:0000256" key="1">
    <source>
        <dbReference type="SAM" id="Coils"/>
    </source>
</evidence>
<reference evidence="2 3" key="1">
    <citation type="submission" date="2019-06" db="EMBL/GenBank/DDBJ databases">
        <title>Cerasibacillus sp. nov., isolated from maize field.</title>
        <authorList>
            <person name="Lin S.-Y."/>
            <person name="Tsai C.-F."/>
            <person name="Young C.-C."/>
        </authorList>
    </citation>
    <scope>NUCLEOTIDE SEQUENCE [LARGE SCALE GENOMIC DNA]</scope>
    <source>
        <strain evidence="2 3">CC-CFT480</strain>
    </source>
</reference>
<evidence type="ECO:0000313" key="2">
    <source>
        <dbReference type="EMBL" id="TXL66721.1"/>
    </source>
</evidence>
<feature type="coiled-coil region" evidence="1">
    <location>
        <begin position="11"/>
        <end position="48"/>
    </location>
</feature>
<dbReference type="Pfam" id="PF16888">
    <property type="entry name" value="YwqH-like"/>
    <property type="match status" value="1"/>
</dbReference>
<name>A0A5C8P021_9BACI</name>
<comment type="caution">
    <text evidence="2">The sequence shown here is derived from an EMBL/GenBank/DDBJ whole genome shotgun (WGS) entry which is preliminary data.</text>
</comment>